<evidence type="ECO:0000256" key="1">
    <source>
        <dbReference type="ARBA" id="ARBA00004286"/>
    </source>
</evidence>
<feature type="region of interest" description="Disordered" evidence="15">
    <location>
        <begin position="141"/>
        <end position="186"/>
    </location>
</feature>
<dbReference type="GO" id="GO:0008270">
    <property type="term" value="F:zinc ion binding"/>
    <property type="evidence" value="ECO:0007669"/>
    <property type="project" value="UniProtKB-KW"/>
</dbReference>
<proteinExistence type="predicted"/>
<evidence type="ECO:0000256" key="8">
    <source>
        <dbReference type="ARBA" id="ARBA00022771"/>
    </source>
</evidence>
<keyword evidence="12" id="KW-0539">Nucleus</keyword>
<dbReference type="GO" id="GO:0044773">
    <property type="term" value="P:mitotic DNA damage checkpoint signaling"/>
    <property type="evidence" value="ECO:0007669"/>
    <property type="project" value="TreeGrafter"/>
</dbReference>
<dbReference type="GO" id="GO:0003676">
    <property type="term" value="F:nucleic acid binding"/>
    <property type="evidence" value="ECO:0007669"/>
    <property type="project" value="InterPro"/>
</dbReference>
<evidence type="ECO:0000256" key="11">
    <source>
        <dbReference type="ARBA" id="ARBA00023054"/>
    </source>
</evidence>
<dbReference type="PANTHER" id="PTHR13278">
    <property type="entry name" value="ZINC FINGER PROTEIN 830"/>
    <property type="match status" value="1"/>
</dbReference>
<evidence type="ECO:0000256" key="3">
    <source>
        <dbReference type="ARBA" id="ARBA00017358"/>
    </source>
</evidence>
<keyword evidence="9" id="KW-0498">Mitosis</keyword>
<evidence type="ECO:0000256" key="9">
    <source>
        <dbReference type="ARBA" id="ARBA00022776"/>
    </source>
</evidence>
<dbReference type="InterPro" id="IPR036236">
    <property type="entry name" value="Znf_C2H2_sf"/>
</dbReference>
<protein>
    <recommendedName>
        <fullName evidence="3">Zinc finger protein 830</fullName>
    </recommendedName>
    <alternativeName>
        <fullName evidence="14">Coiled-coil domain-containing protein 16</fullName>
    </alternativeName>
</protein>
<dbReference type="GO" id="GO:0005681">
    <property type="term" value="C:spliceosomal complex"/>
    <property type="evidence" value="ECO:0007669"/>
    <property type="project" value="InterPro"/>
</dbReference>
<keyword evidence="4" id="KW-0158">Chromosome</keyword>
<dbReference type="PANTHER" id="PTHR13278:SF0">
    <property type="entry name" value="ZINC FINGER PROTEIN 830"/>
    <property type="match status" value="1"/>
</dbReference>
<keyword evidence="11" id="KW-0175">Coiled coil</keyword>
<evidence type="ECO:0000313" key="17">
    <source>
        <dbReference type="EMBL" id="JAS53872.1"/>
    </source>
</evidence>
<evidence type="ECO:0000256" key="14">
    <source>
        <dbReference type="ARBA" id="ARBA00030672"/>
    </source>
</evidence>
<evidence type="ECO:0000256" key="6">
    <source>
        <dbReference type="ARBA" id="ARBA00022618"/>
    </source>
</evidence>
<dbReference type="InterPro" id="IPR059039">
    <property type="entry name" value="ZNF380_CC"/>
</dbReference>
<dbReference type="Pfam" id="PF23406">
    <property type="entry name" value="ZNF380_CC"/>
    <property type="match status" value="1"/>
</dbReference>
<dbReference type="SUPFAM" id="SSF57667">
    <property type="entry name" value="beta-beta-alpha zinc fingers"/>
    <property type="match status" value="1"/>
</dbReference>
<keyword evidence="7" id="KW-0479">Metal-binding</keyword>
<keyword evidence="13" id="KW-0131">Cell cycle</keyword>
<dbReference type="EMBL" id="GECZ01015897">
    <property type="protein sequence ID" value="JAS53872.1"/>
    <property type="molecule type" value="Transcribed_RNA"/>
</dbReference>
<gene>
    <name evidence="17" type="ORF">g.8212</name>
</gene>
<sequence>MANENKKKITQNELRRIMSEQKKKFISSPRKVDSPLAKYKEDGTLTCIVCESIVRSDAVWIVHLNSKQHKDNIARRKQQLLPPKPPPDPPLVVYKRPSTPPPFVPAKKLKGILKNAPAPKLPDGFFESEVKSKLKIEAVKEMTSDGTAGSPSEMAPKPLEAMETEETDEEATGQSKDPLPEGFFDDPVMDAKARNVEYKDPIQEEWERFQKEIKEQTTVSTQIIEGDTEEATTERQIHELDEQLSNWSRVLDLEKKKEAVQSVLTKSMSDNTVEESSGEDDDFDEFLDWRAKKAFK</sequence>
<evidence type="ECO:0000256" key="5">
    <source>
        <dbReference type="ARBA" id="ARBA00022473"/>
    </source>
</evidence>
<reference evidence="17" key="1">
    <citation type="submission" date="2015-11" db="EMBL/GenBank/DDBJ databases">
        <title>De novo transcriptome assembly of four potential Pierce s Disease insect vectors from Arizona vineyards.</title>
        <authorList>
            <person name="Tassone E.E."/>
        </authorList>
    </citation>
    <scope>NUCLEOTIDE SEQUENCE</scope>
</reference>
<name>A0A1B6FUH5_9HEMI</name>
<dbReference type="InterPro" id="IPR040050">
    <property type="entry name" value="ZNF830-like"/>
</dbReference>
<organism evidence="17">
    <name type="scientific">Cuerna arida</name>
    <dbReference type="NCBI Taxonomy" id="1464854"/>
    <lineage>
        <taxon>Eukaryota</taxon>
        <taxon>Metazoa</taxon>
        <taxon>Ecdysozoa</taxon>
        <taxon>Arthropoda</taxon>
        <taxon>Hexapoda</taxon>
        <taxon>Insecta</taxon>
        <taxon>Pterygota</taxon>
        <taxon>Neoptera</taxon>
        <taxon>Paraneoptera</taxon>
        <taxon>Hemiptera</taxon>
        <taxon>Auchenorrhyncha</taxon>
        <taxon>Membracoidea</taxon>
        <taxon>Cicadellidae</taxon>
        <taxon>Cicadellinae</taxon>
        <taxon>Proconiini</taxon>
        <taxon>Cuerna</taxon>
    </lineage>
</organism>
<evidence type="ECO:0000256" key="10">
    <source>
        <dbReference type="ARBA" id="ARBA00022833"/>
    </source>
</evidence>
<keyword evidence="10" id="KW-0862">Zinc</keyword>
<evidence type="ECO:0000256" key="7">
    <source>
        <dbReference type="ARBA" id="ARBA00022723"/>
    </source>
</evidence>
<evidence type="ECO:0000256" key="4">
    <source>
        <dbReference type="ARBA" id="ARBA00022454"/>
    </source>
</evidence>
<evidence type="ECO:0000256" key="2">
    <source>
        <dbReference type="ARBA" id="ARBA00004324"/>
    </source>
</evidence>
<evidence type="ECO:0000256" key="13">
    <source>
        <dbReference type="ARBA" id="ARBA00023306"/>
    </source>
</evidence>
<evidence type="ECO:0000259" key="16">
    <source>
        <dbReference type="Pfam" id="PF23406"/>
    </source>
</evidence>
<evidence type="ECO:0000256" key="12">
    <source>
        <dbReference type="ARBA" id="ARBA00023242"/>
    </source>
</evidence>
<feature type="compositionally biased region" description="Acidic residues" evidence="15">
    <location>
        <begin position="162"/>
        <end position="171"/>
    </location>
</feature>
<accession>A0A1B6FUH5</accession>
<comment type="subcellular location">
    <subcellularLocation>
        <location evidence="1">Chromosome</location>
    </subcellularLocation>
    <subcellularLocation>
        <location evidence="2">Nucleus speckle</location>
    </subcellularLocation>
</comment>
<dbReference type="AlphaFoldDB" id="A0A1B6FUH5"/>
<dbReference type="GO" id="GO:0033314">
    <property type="term" value="P:mitotic DNA replication checkpoint signaling"/>
    <property type="evidence" value="ECO:0007669"/>
    <property type="project" value="TreeGrafter"/>
</dbReference>
<keyword evidence="6" id="KW-0132">Cell division</keyword>
<keyword evidence="5" id="KW-0217">Developmental protein</keyword>
<keyword evidence="8" id="KW-0863">Zinc-finger</keyword>
<dbReference type="GO" id="GO:0033260">
    <property type="term" value="P:nuclear DNA replication"/>
    <property type="evidence" value="ECO:0007669"/>
    <property type="project" value="TreeGrafter"/>
</dbReference>
<feature type="region of interest" description="Disordered" evidence="15">
    <location>
        <begin position="215"/>
        <end position="234"/>
    </location>
</feature>
<feature type="domain" description="ZNF380 coiled-coil" evidence="16">
    <location>
        <begin position="179"/>
        <end position="258"/>
    </location>
</feature>
<feature type="region of interest" description="Disordered" evidence="15">
    <location>
        <begin position="77"/>
        <end position="99"/>
    </location>
</feature>
<evidence type="ECO:0000256" key="15">
    <source>
        <dbReference type="SAM" id="MobiDB-lite"/>
    </source>
</evidence>